<dbReference type="AlphaFoldDB" id="A0A2W1LR31"/>
<accession>A0A2W1LR31</accession>
<keyword evidence="4 7" id="KW-1133">Transmembrane helix</keyword>
<dbReference type="InterPro" id="IPR010200">
    <property type="entry name" value="HflC"/>
</dbReference>
<dbReference type="Gene3D" id="3.30.479.30">
    <property type="entry name" value="Band 7 domain"/>
    <property type="match status" value="1"/>
</dbReference>
<protein>
    <recommendedName>
        <fullName evidence="6">Protein HflC</fullName>
    </recommendedName>
</protein>
<evidence type="ECO:0000256" key="6">
    <source>
        <dbReference type="PIRNR" id="PIRNR005651"/>
    </source>
</evidence>
<comment type="caution">
    <text evidence="9">The sequence shown here is derived from an EMBL/GenBank/DDBJ whole genome shotgun (WGS) entry which is preliminary data.</text>
</comment>
<comment type="function">
    <text evidence="6">HflC and HflK could regulate a protease.</text>
</comment>
<comment type="subcellular location">
    <subcellularLocation>
        <location evidence="1">Membrane</location>
    </subcellularLocation>
</comment>
<name>A0A2W1LR31_9BACL</name>
<sequence length="292" mass="33130">MTIDKRKWIIAGVAAVLILIALFGSMFIVKEGEYKVVMKFGEAVRVHGEPGIKFKVPFIETVASLPKYQKVYDSQPTTILTKDKKPIIVDNYMVWRIDNPQRFLRSLHSVSAAESRLSDAVYNALRRKLSEIEYGSIISENTSRGNLNDEITEIVAEVAERQNYGVSIVDVRIKRTDLPEENKQSVYNRMISDRQSIAAGYLSEGDEESRKITSNADRQATELIAQAEADAKKIVAEGEREAARIYNEAYGKDPEFYKLYRTLESYVTTFKGEPVIMLPIDSPYTRILKGEK</sequence>
<evidence type="ECO:0000256" key="3">
    <source>
        <dbReference type="ARBA" id="ARBA00022692"/>
    </source>
</evidence>
<dbReference type="PANTHER" id="PTHR42911">
    <property type="entry name" value="MODULATOR OF FTSH PROTEASE HFLC"/>
    <property type="match status" value="1"/>
</dbReference>
<evidence type="ECO:0000313" key="10">
    <source>
        <dbReference type="Proteomes" id="UP000249522"/>
    </source>
</evidence>
<dbReference type="EMBL" id="QKRB01000053">
    <property type="protein sequence ID" value="PZD94291.1"/>
    <property type="molecule type" value="Genomic_DNA"/>
</dbReference>
<dbReference type="RefSeq" id="WP_111148060.1">
    <property type="nucleotide sequence ID" value="NZ_QKRB01000053.1"/>
</dbReference>
<dbReference type="PANTHER" id="PTHR42911:SF1">
    <property type="entry name" value="MODULATOR OF FTSH PROTEASE HFLC"/>
    <property type="match status" value="1"/>
</dbReference>
<evidence type="ECO:0000256" key="2">
    <source>
        <dbReference type="ARBA" id="ARBA00007862"/>
    </source>
</evidence>
<evidence type="ECO:0000259" key="8">
    <source>
        <dbReference type="SMART" id="SM00244"/>
    </source>
</evidence>
<keyword evidence="10" id="KW-1185">Reference proteome</keyword>
<feature type="domain" description="Band 7" evidence="8">
    <location>
        <begin position="24"/>
        <end position="190"/>
    </location>
</feature>
<dbReference type="GO" id="GO:0006508">
    <property type="term" value="P:proteolysis"/>
    <property type="evidence" value="ECO:0007669"/>
    <property type="project" value="UniProtKB-KW"/>
</dbReference>
<dbReference type="PIRSF" id="PIRSF005651">
    <property type="entry name" value="HflC"/>
    <property type="match status" value="1"/>
</dbReference>
<keyword evidence="5 7" id="KW-0472">Membrane</keyword>
<keyword evidence="3 7" id="KW-0812">Transmembrane</keyword>
<gene>
    <name evidence="9" type="ORF">DNH61_17925</name>
</gene>
<proteinExistence type="inferred from homology"/>
<evidence type="ECO:0000256" key="5">
    <source>
        <dbReference type="ARBA" id="ARBA00023136"/>
    </source>
</evidence>
<evidence type="ECO:0000256" key="4">
    <source>
        <dbReference type="ARBA" id="ARBA00022989"/>
    </source>
</evidence>
<dbReference type="Pfam" id="PF01145">
    <property type="entry name" value="Band_7"/>
    <property type="match status" value="1"/>
</dbReference>
<dbReference type="GO" id="GO:0008233">
    <property type="term" value="F:peptidase activity"/>
    <property type="evidence" value="ECO:0007669"/>
    <property type="project" value="UniProtKB-KW"/>
</dbReference>
<evidence type="ECO:0000313" key="9">
    <source>
        <dbReference type="EMBL" id="PZD94291.1"/>
    </source>
</evidence>
<evidence type="ECO:0000256" key="1">
    <source>
        <dbReference type="ARBA" id="ARBA00004370"/>
    </source>
</evidence>
<dbReference type="InterPro" id="IPR036013">
    <property type="entry name" value="Band_7/SPFH_dom_sf"/>
</dbReference>
<dbReference type="SUPFAM" id="SSF117892">
    <property type="entry name" value="Band 7/SPFH domain"/>
    <property type="match status" value="1"/>
</dbReference>
<dbReference type="Proteomes" id="UP000249522">
    <property type="component" value="Unassembled WGS sequence"/>
</dbReference>
<reference evidence="9 10" key="1">
    <citation type="submission" date="2018-06" db="EMBL/GenBank/DDBJ databases">
        <title>Paenibacillus imtechensis sp. nov.</title>
        <authorList>
            <person name="Pinnaka A.K."/>
            <person name="Singh H."/>
            <person name="Kaur M."/>
        </authorList>
    </citation>
    <scope>NUCLEOTIDE SEQUENCE [LARGE SCALE GENOMIC DNA]</scope>
    <source>
        <strain evidence="9 10">SMB1</strain>
    </source>
</reference>
<keyword evidence="9" id="KW-0645">Protease</keyword>
<keyword evidence="9" id="KW-0378">Hydrolase</keyword>
<dbReference type="InterPro" id="IPR001107">
    <property type="entry name" value="Band_7"/>
</dbReference>
<organism evidence="9 10">
    <name type="scientific">Paenibacillus sambharensis</name>
    <dbReference type="NCBI Taxonomy" id="1803190"/>
    <lineage>
        <taxon>Bacteria</taxon>
        <taxon>Bacillati</taxon>
        <taxon>Bacillota</taxon>
        <taxon>Bacilli</taxon>
        <taxon>Bacillales</taxon>
        <taxon>Paenibacillaceae</taxon>
        <taxon>Paenibacillus</taxon>
    </lineage>
</organism>
<evidence type="ECO:0000256" key="7">
    <source>
        <dbReference type="SAM" id="Phobius"/>
    </source>
</evidence>
<feature type="transmembrane region" description="Helical" evidence="7">
    <location>
        <begin position="7"/>
        <end position="29"/>
    </location>
</feature>
<dbReference type="OrthoDB" id="9809197at2"/>
<comment type="similarity">
    <text evidence="2 6">Belongs to the band 7/mec-2 family. HflC subfamily.</text>
</comment>
<dbReference type="CDD" id="cd03405">
    <property type="entry name" value="SPFH_HflC"/>
    <property type="match status" value="1"/>
</dbReference>
<dbReference type="GO" id="GO:0016020">
    <property type="term" value="C:membrane"/>
    <property type="evidence" value="ECO:0007669"/>
    <property type="project" value="UniProtKB-SubCell"/>
</dbReference>
<dbReference type="SMART" id="SM00244">
    <property type="entry name" value="PHB"/>
    <property type="match status" value="1"/>
</dbReference>